<protein>
    <submittedName>
        <fullName evidence="1">Phospho-2-dehydro-3-deoxyheptonate aldolase, Tyr-sensitive</fullName>
        <ecNumber evidence="1">2.5.1.54</ecNumber>
    </submittedName>
</protein>
<keyword evidence="1" id="KW-0808">Transferase</keyword>
<evidence type="ECO:0000313" key="2">
    <source>
        <dbReference type="Proteomes" id="UP000271603"/>
    </source>
</evidence>
<dbReference type="EC" id="2.5.1.54" evidence="1"/>
<dbReference type="EMBL" id="LR134155">
    <property type="protein sequence ID" value="VEA71984.1"/>
    <property type="molecule type" value="Genomic_DNA"/>
</dbReference>
<accession>A0A447QPN8</accession>
<gene>
    <name evidence="1" type="primary">aroF_1</name>
    <name evidence="1" type="ORF">NCTC9419_03567</name>
</gene>
<name>A0A447QPN8_SERRU</name>
<dbReference type="Gene3D" id="3.20.20.70">
    <property type="entry name" value="Aldolase class I"/>
    <property type="match status" value="1"/>
</dbReference>
<sequence>MQKDALNNVHISAEQVLITPEELKNQFPLSVADEARIATARKTIADILQGRDPVCWWSAGRVLSMIRMRRWTMPVVCKHWRPT</sequence>
<dbReference type="InterPro" id="IPR013785">
    <property type="entry name" value="Aldolase_TIM"/>
</dbReference>
<evidence type="ECO:0000313" key="1">
    <source>
        <dbReference type="EMBL" id="VEA71984.1"/>
    </source>
</evidence>
<dbReference type="GO" id="GO:0003849">
    <property type="term" value="F:3-deoxy-7-phosphoheptulonate synthase activity"/>
    <property type="evidence" value="ECO:0007669"/>
    <property type="project" value="UniProtKB-EC"/>
</dbReference>
<dbReference type="AlphaFoldDB" id="A0A447QPN8"/>
<organism evidence="1 2">
    <name type="scientific">Serratia rubidaea</name>
    <name type="common">Serratia marinorubra</name>
    <dbReference type="NCBI Taxonomy" id="61652"/>
    <lineage>
        <taxon>Bacteria</taxon>
        <taxon>Pseudomonadati</taxon>
        <taxon>Pseudomonadota</taxon>
        <taxon>Gammaproteobacteria</taxon>
        <taxon>Enterobacterales</taxon>
        <taxon>Yersiniaceae</taxon>
        <taxon>Serratia</taxon>
    </lineage>
</organism>
<proteinExistence type="predicted"/>
<dbReference type="Proteomes" id="UP000271603">
    <property type="component" value="Chromosome"/>
</dbReference>
<reference evidence="1 2" key="1">
    <citation type="submission" date="2018-12" db="EMBL/GenBank/DDBJ databases">
        <authorList>
            <consortium name="Pathogen Informatics"/>
        </authorList>
    </citation>
    <scope>NUCLEOTIDE SEQUENCE [LARGE SCALE GENOMIC DNA]</scope>
    <source>
        <strain evidence="1 2">NCTC9419</strain>
    </source>
</reference>